<dbReference type="GeneID" id="28741802"/>
<dbReference type="InterPro" id="IPR002889">
    <property type="entry name" value="WSC_carb-bd"/>
</dbReference>
<feature type="compositionally biased region" description="Polar residues" evidence="4">
    <location>
        <begin position="172"/>
        <end position="187"/>
    </location>
</feature>
<feature type="signal peptide" evidence="6">
    <location>
        <begin position="1"/>
        <end position="22"/>
    </location>
</feature>
<keyword evidence="2" id="KW-0547">Nucleotide-binding</keyword>
<dbReference type="InterPro" id="IPR049328">
    <property type="entry name" value="TM_ErbB1"/>
</dbReference>
<evidence type="ECO:0000256" key="3">
    <source>
        <dbReference type="ARBA" id="ARBA00022840"/>
    </source>
</evidence>
<keyword evidence="1" id="KW-0597">Phosphoprotein</keyword>
<feature type="region of interest" description="Disordered" evidence="4">
    <location>
        <begin position="321"/>
        <end position="347"/>
    </location>
</feature>
<organism evidence="8 9">
    <name type="scientific">Cyphellophora attinorum</name>
    <dbReference type="NCBI Taxonomy" id="1664694"/>
    <lineage>
        <taxon>Eukaryota</taxon>
        <taxon>Fungi</taxon>
        <taxon>Dikarya</taxon>
        <taxon>Ascomycota</taxon>
        <taxon>Pezizomycotina</taxon>
        <taxon>Eurotiomycetes</taxon>
        <taxon>Chaetothyriomycetidae</taxon>
        <taxon>Chaetothyriales</taxon>
        <taxon>Cyphellophoraceae</taxon>
        <taxon>Cyphellophora</taxon>
    </lineage>
</organism>
<gene>
    <name evidence="8" type="ORF">AB675_9393</name>
</gene>
<dbReference type="AlphaFoldDB" id="A0A0N1NZZ1"/>
<evidence type="ECO:0000313" key="9">
    <source>
        <dbReference type="Proteomes" id="UP000038010"/>
    </source>
</evidence>
<keyword evidence="5" id="KW-0472">Membrane</keyword>
<feature type="transmembrane region" description="Helical" evidence="5">
    <location>
        <begin position="201"/>
        <end position="225"/>
    </location>
</feature>
<keyword evidence="6" id="KW-0732">Signal</keyword>
<dbReference type="Pfam" id="PF21314">
    <property type="entry name" value="TM_ErbB1"/>
    <property type="match status" value="1"/>
</dbReference>
<feature type="compositionally biased region" description="Low complexity" evidence="4">
    <location>
        <begin position="236"/>
        <end position="260"/>
    </location>
</feature>
<keyword evidence="9" id="KW-1185">Reference proteome</keyword>
<dbReference type="SMART" id="SM00321">
    <property type="entry name" value="WSC"/>
    <property type="match status" value="1"/>
</dbReference>
<dbReference type="VEuPathDB" id="FungiDB:AB675_9393"/>
<evidence type="ECO:0000259" key="7">
    <source>
        <dbReference type="PROSITE" id="PS51212"/>
    </source>
</evidence>
<dbReference type="EMBL" id="LFJN01000009">
    <property type="protein sequence ID" value="KPI41402.1"/>
    <property type="molecule type" value="Genomic_DNA"/>
</dbReference>
<dbReference type="Proteomes" id="UP000038010">
    <property type="component" value="Unassembled WGS sequence"/>
</dbReference>
<evidence type="ECO:0000256" key="4">
    <source>
        <dbReference type="SAM" id="MobiDB-lite"/>
    </source>
</evidence>
<evidence type="ECO:0000256" key="6">
    <source>
        <dbReference type="SAM" id="SignalP"/>
    </source>
</evidence>
<feature type="region of interest" description="Disordered" evidence="4">
    <location>
        <begin position="234"/>
        <end position="306"/>
    </location>
</feature>
<comment type="caution">
    <text evidence="8">The sequence shown here is derived from an EMBL/GenBank/DDBJ whole genome shotgun (WGS) entry which is preliminary data.</text>
</comment>
<dbReference type="RefSeq" id="XP_018001365.1">
    <property type="nucleotide sequence ID" value="XM_018149922.1"/>
</dbReference>
<dbReference type="PROSITE" id="PS51212">
    <property type="entry name" value="WSC"/>
    <property type="match status" value="1"/>
</dbReference>
<evidence type="ECO:0000256" key="2">
    <source>
        <dbReference type="ARBA" id="ARBA00022741"/>
    </source>
</evidence>
<reference evidence="8 9" key="1">
    <citation type="submission" date="2015-06" db="EMBL/GenBank/DDBJ databases">
        <title>Draft genome of the ant-associated black yeast Phialophora attae CBS 131958.</title>
        <authorList>
            <person name="Moreno L.F."/>
            <person name="Stielow B.J."/>
            <person name="de Hoog S."/>
            <person name="Vicente V.A."/>
            <person name="Weiss V.A."/>
            <person name="de Vries M."/>
            <person name="Cruz L.M."/>
            <person name="Souza E.M."/>
        </authorList>
    </citation>
    <scope>NUCLEOTIDE SEQUENCE [LARGE SCALE GENOMIC DNA]</scope>
    <source>
        <strain evidence="8 9">CBS 131958</strain>
    </source>
</reference>
<evidence type="ECO:0000256" key="5">
    <source>
        <dbReference type="SAM" id="Phobius"/>
    </source>
</evidence>
<keyword evidence="5" id="KW-0812">Transmembrane</keyword>
<accession>A0A0N1NZZ1</accession>
<protein>
    <submittedName>
        <fullName evidence="8">Cell wall integrity and stress response component 4</fullName>
    </submittedName>
</protein>
<sequence length="347" mass="35809">MLQQRLCTFVLLVFSLMGLAVAQKPAISYCSSVNNGFSYQAKSDEFMTTGLCADTCRGSYAMAIVQGHDCWCSNYAPTNQVDTLECNSGCPGSSDEWCGNTDEGLFGYFQIALGTVLGTSGGPSSAAPSTSSISSSTNTPSPSRTSAPASASDTPSIVTSYITTGAGPPSTVLVTQTPVPSEDSLGQSATAGSKGGVSGGAIAGIVIGVIGGLAAIVAAVAFFCWRRRKQERSRESSFSASRIGGAGPSSTVPTTNSVPSRQVSQMSQAGLLGSKAPRINTTGLGGMYGSDARSPDGVNSAVDRRSVGTDQRLNPWAIYKADDQASSVSLHDERDYSRQLRVANPDE</sequence>
<feature type="domain" description="WSC" evidence="7">
    <location>
        <begin position="24"/>
        <end position="111"/>
    </location>
</feature>
<name>A0A0N1NZZ1_9EURO</name>
<keyword evidence="5" id="KW-1133">Transmembrane helix</keyword>
<dbReference type="STRING" id="1664694.A0A0N1NZZ1"/>
<evidence type="ECO:0000313" key="8">
    <source>
        <dbReference type="EMBL" id="KPI41402.1"/>
    </source>
</evidence>
<dbReference type="GO" id="GO:0005524">
    <property type="term" value="F:ATP binding"/>
    <property type="evidence" value="ECO:0007669"/>
    <property type="project" value="UniProtKB-KW"/>
</dbReference>
<dbReference type="Pfam" id="PF01822">
    <property type="entry name" value="WSC"/>
    <property type="match status" value="1"/>
</dbReference>
<feature type="region of interest" description="Disordered" evidence="4">
    <location>
        <begin position="123"/>
        <end position="154"/>
    </location>
</feature>
<dbReference type="PANTHER" id="PTHR16861">
    <property type="entry name" value="GLYCOPROTEIN 38"/>
    <property type="match status" value="1"/>
</dbReference>
<dbReference type="OrthoDB" id="2537459at2759"/>
<dbReference type="PANTHER" id="PTHR16861:SF4">
    <property type="entry name" value="SH3 DOMAIN PROTEIN (AFU_ORTHOLOGUE AFUA_1G13610)"/>
    <property type="match status" value="1"/>
</dbReference>
<feature type="region of interest" description="Disordered" evidence="4">
    <location>
        <begin position="169"/>
        <end position="195"/>
    </location>
</feature>
<evidence type="ECO:0000256" key="1">
    <source>
        <dbReference type="ARBA" id="ARBA00022553"/>
    </source>
</evidence>
<feature type="chain" id="PRO_5005879478" evidence="6">
    <location>
        <begin position="23"/>
        <end position="347"/>
    </location>
</feature>
<keyword evidence="3" id="KW-0067">ATP-binding</keyword>
<proteinExistence type="predicted"/>